<dbReference type="RefSeq" id="XP_022089644.1">
    <property type="nucleotide sequence ID" value="XM_022233952.1"/>
</dbReference>
<feature type="transmembrane region" description="Helical" evidence="1">
    <location>
        <begin position="144"/>
        <end position="165"/>
    </location>
</feature>
<feature type="transmembrane region" description="Helical" evidence="1">
    <location>
        <begin position="171"/>
        <end position="192"/>
    </location>
</feature>
<accession>A0A8B7Y8T5</accession>
<gene>
    <name evidence="4" type="primary">LOC110978725</name>
</gene>
<evidence type="ECO:0000256" key="2">
    <source>
        <dbReference type="SAM" id="SignalP"/>
    </source>
</evidence>
<protein>
    <submittedName>
        <fullName evidence="4">Uncharacterized protein LOC110978725</fullName>
    </submittedName>
</protein>
<evidence type="ECO:0000313" key="4">
    <source>
        <dbReference type="RefSeq" id="XP_022089644.1"/>
    </source>
</evidence>
<dbReference type="AlphaFoldDB" id="A0A8B7Y8T5"/>
<keyword evidence="1" id="KW-1133">Transmembrane helix</keyword>
<keyword evidence="1" id="KW-0472">Membrane</keyword>
<evidence type="ECO:0000256" key="1">
    <source>
        <dbReference type="SAM" id="Phobius"/>
    </source>
</evidence>
<feature type="signal peptide" evidence="2">
    <location>
        <begin position="1"/>
        <end position="31"/>
    </location>
</feature>
<dbReference type="GeneID" id="110978725"/>
<feature type="chain" id="PRO_5034543891" evidence="2">
    <location>
        <begin position="32"/>
        <end position="237"/>
    </location>
</feature>
<reference evidence="4" key="1">
    <citation type="submission" date="2025-08" db="UniProtKB">
        <authorList>
            <consortium name="RefSeq"/>
        </authorList>
    </citation>
    <scope>IDENTIFICATION</scope>
</reference>
<dbReference type="OrthoDB" id="5967795at2759"/>
<dbReference type="Proteomes" id="UP000694845">
    <property type="component" value="Unplaced"/>
</dbReference>
<keyword evidence="2" id="KW-0732">Signal</keyword>
<sequence length="237" mass="26745">MEFQVRSCFLPTMALFIFLIFMSLCTQKAETSVSDTWESLKNSDAVQQARKEWSRARTKTQSFINKVSNGKLAEDITTYIDNTLMKLFSIRVSELQKTLKKAQQTWLGPALMGLWLLLGYVTLKLTSCTTFLVVMSTTVLIHSIYGSVVVFTQVVVFIGLCMYIASLIANNVVLCAVTILTFYVSYSVFGVCRRPYSQGVLYDLEDRVTDLSQRTAGMESKMVGLEQKIDLLLEGRE</sequence>
<keyword evidence="1" id="KW-0812">Transmembrane</keyword>
<evidence type="ECO:0000313" key="3">
    <source>
        <dbReference type="Proteomes" id="UP000694845"/>
    </source>
</evidence>
<name>A0A8B7Y8T5_ACAPL</name>
<dbReference type="KEGG" id="aplc:110978725"/>
<dbReference type="OMA" id="AGMESKM"/>
<feature type="transmembrane region" description="Helical" evidence="1">
    <location>
        <begin position="106"/>
        <end position="123"/>
    </location>
</feature>
<organism evidence="3 4">
    <name type="scientific">Acanthaster planci</name>
    <name type="common">Crown-of-thorns starfish</name>
    <dbReference type="NCBI Taxonomy" id="133434"/>
    <lineage>
        <taxon>Eukaryota</taxon>
        <taxon>Metazoa</taxon>
        <taxon>Echinodermata</taxon>
        <taxon>Eleutherozoa</taxon>
        <taxon>Asterozoa</taxon>
        <taxon>Asteroidea</taxon>
        <taxon>Valvatacea</taxon>
        <taxon>Valvatida</taxon>
        <taxon>Acanthasteridae</taxon>
        <taxon>Acanthaster</taxon>
    </lineage>
</organism>
<keyword evidence="3" id="KW-1185">Reference proteome</keyword>
<proteinExistence type="predicted"/>